<feature type="signal peptide" evidence="1">
    <location>
        <begin position="1"/>
        <end position="16"/>
    </location>
</feature>
<keyword evidence="1" id="KW-0732">Signal</keyword>
<dbReference type="EMBL" id="CP017555">
    <property type="protein sequence ID" value="AOW02628.1"/>
    <property type="molecule type" value="Genomic_DNA"/>
</dbReference>
<dbReference type="RefSeq" id="XP_068138382.1">
    <property type="nucleotide sequence ID" value="XM_068282281.1"/>
</dbReference>
<evidence type="ECO:0000313" key="2">
    <source>
        <dbReference type="EMBL" id="AOW02628.1"/>
    </source>
</evidence>
<evidence type="ECO:0000313" key="3">
    <source>
        <dbReference type="Proteomes" id="UP000182444"/>
    </source>
</evidence>
<name>A0A1D8NAG7_YARLL</name>
<dbReference type="Proteomes" id="UP000182444">
    <property type="component" value="Chromosome 1C"/>
</dbReference>
<dbReference type="VEuPathDB" id="FungiDB:YALI1_C14332g"/>
<protein>
    <recommendedName>
        <fullName evidence="4">Secreted protein</fullName>
    </recommendedName>
</protein>
<feature type="chain" id="PRO_5009110421" description="Secreted protein" evidence="1">
    <location>
        <begin position="17"/>
        <end position="150"/>
    </location>
</feature>
<evidence type="ECO:0000256" key="1">
    <source>
        <dbReference type="SAM" id="SignalP"/>
    </source>
</evidence>
<organism evidence="2 3">
    <name type="scientific">Yarrowia lipolytica</name>
    <name type="common">Candida lipolytica</name>
    <dbReference type="NCBI Taxonomy" id="4952"/>
    <lineage>
        <taxon>Eukaryota</taxon>
        <taxon>Fungi</taxon>
        <taxon>Dikarya</taxon>
        <taxon>Ascomycota</taxon>
        <taxon>Saccharomycotina</taxon>
        <taxon>Dipodascomycetes</taxon>
        <taxon>Dipodascales</taxon>
        <taxon>Dipodascales incertae sedis</taxon>
        <taxon>Yarrowia</taxon>
    </lineage>
</organism>
<sequence length="150" mass="16519">MVLNGILLTLVVPIFTHRLLSMFGCLQYCTLLSGSEHSAQETKKNPRSLWNHNQIPHNGETDTVCPSVLPSTNFHGSLTRNQHHVHEPIDVILLVESILSTGFFKCDLRSVGCQRADLRAFVSAAALQSKQSLSACLQARGPVTIAMVRE</sequence>
<dbReference type="GeneID" id="94582919"/>
<reference evidence="2 3" key="1">
    <citation type="journal article" date="2016" name="PLoS ONE">
        <title>Sequence Assembly of Yarrowia lipolytica Strain W29/CLIB89 Shows Transposable Element Diversity.</title>
        <authorList>
            <person name="Magnan C."/>
            <person name="Yu J."/>
            <person name="Chang I."/>
            <person name="Jahn E."/>
            <person name="Kanomata Y."/>
            <person name="Wu J."/>
            <person name="Zeller M."/>
            <person name="Oakes M."/>
            <person name="Baldi P."/>
            <person name="Sandmeyer S."/>
        </authorList>
    </citation>
    <scope>NUCLEOTIDE SEQUENCE [LARGE SCALE GENOMIC DNA]</scope>
    <source>
        <strain evidence="3">CLIB89(W29)</strain>
    </source>
</reference>
<proteinExistence type="predicted"/>
<evidence type="ECO:0008006" key="4">
    <source>
        <dbReference type="Google" id="ProtNLM"/>
    </source>
</evidence>
<gene>
    <name evidence="2" type="ORF">YALI1_C14332g</name>
</gene>
<dbReference type="AlphaFoldDB" id="A0A1D8NAG7"/>
<accession>A0A1D8NAG7</accession>